<organism evidence="2 3">
    <name type="scientific">Striga asiatica</name>
    <name type="common">Asiatic witchweed</name>
    <name type="synonym">Buchnera asiatica</name>
    <dbReference type="NCBI Taxonomy" id="4170"/>
    <lineage>
        <taxon>Eukaryota</taxon>
        <taxon>Viridiplantae</taxon>
        <taxon>Streptophyta</taxon>
        <taxon>Embryophyta</taxon>
        <taxon>Tracheophyta</taxon>
        <taxon>Spermatophyta</taxon>
        <taxon>Magnoliopsida</taxon>
        <taxon>eudicotyledons</taxon>
        <taxon>Gunneridae</taxon>
        <taxon>Pentapetalae</taxon>
        <taxon>asterids</taxon>
        <taxon>lamiids</taxon>
        <taxon>Lamiales</taxon>
        <taxon>Orobanchaceae</taxon>
        <taxon>Buchnereae</taxon>
        <taxon>Striga</taxon>
    </lineage>
</organism>
<dbReference type="PANTHER" id="PTHR31115">
    <property type="entry name" value="OS05G0107300 PROTEIN"/>
    <property type="match status" value="1"/>
</dbReference>
<feature type="compositionally biased region" description="Low complexity" evidence="1">
    <location>
        <begin position="407"/>
        <end position="417"/>
    </location>
</feature>
<gene>
    <name evidence="2" type="ORF">STAS_04732</name>
</gene>
<dbReference type="Proteomes" id="UP000325081">
    <property type="component" value="Unassembled WGS sequence"/>
</dbReference>
<feature type="region of interest" description="Disordered" evidence="1">
    <location>
        <begin position="519"/>
        <end position="674"/>
    </location>
</feature>
<feature type="compositionally biased region" description="Basic and acidic residues" evidence="1">
    <location>
        <begin position="252"/>
        <end position="265"/>
    </location>
</feature>
<protein>
    <submittedName>
        <fullName evidence="2">Chloroplast Ycf2</fullName>
    </submittedName>
</protein>
<evidence type="ECO:0000313" key="2">
    <source>
        <dbReference type="EMBL" id="GER28900.1"/>
    </source>
</evidence>
<evidence type="ECO:0000256" key="1">
    <source>
        <dbReference type="SAM" id="MobiDB-lite"/>
    </source>
</evidence>
<feature type="region of interest" description="Disordered" evidence="1">
    <location>
        <begin position="443"/>
        <end position="472"/>
    </location>
</feature>
<comment type="caution">
    <text evidence="2">The sequence shown here is derived from an EMBL/GenBank/DDBJ whole genome shotgun (WGS) entry which is preliminary data.</text>
</comment>
<dbReference type="PANTHER" id="PTHR31115:SF2">
    <property type="entry name" value="OS05G0107300 PROTEIN"/>
    <property type="match status" value="1"/>
</dbReference>
<sequence>MASTTRFELTSTSPEASFAGNYQNGQRGYSTPTLDRSTSFRDSAEIKNFASGKANSRGSVSTSGDVTTLSQWLMLEPIVIGDQKHARSGDLRRVLGVSIGSTSEDNPFGAVHLKNSSPGAVDELKRLRASVADTCVKARNVPGSGALPQCLAKKLDDHLNKLNKYVEVSSKKQQQRNEMLANERSSGSILKIGSLIHRNTTEFGSQKFDERPKNGGLNKRLRTSVADNRAECKVGGASRQPMSMARERDMLKDSNADSDTVEGKIKRLPAGGEGWDKKMKRKRSVGAAFSRSIDNDGELKRTMHHKLPGESSLQSGDSTPSIRSGASGSSSKLDPASSPASSSARTTLKGEQEKSMLSRDLSPGPMKERTLGKLNVSDPLFRMGNREGNSAMCPSPILKGKASRAPRNGSMVSASSASNVSRVSGTLESWEQLQAVNKTSTIGGANNRKRTIPGGSSSPPITQWVGQRPQKISRTRRTNLIPVSNHDDVQMQSEGCSPSDFSPRLSSFTNAAHSIKGSASENINFKGRSENASSPARLSESEESGGGEIRIKEKGLGSGDGEEKDANATQNVGPTAIPVKKNKIMVKEESGDGVRRQGRSGRMSPFSRTSPSPTREKMDNEGTPKPQRNARSSEKNGSKSGRPLKKLSDRKGFSRLGHIANGGSPDCSGESEDDREELITAANLAFHASCMCSEPNDHVYWRYFRYADCVMFNFVCYAVNACSGAFWKTVEPLFASVDPDEESFLSGQDDYSHENMAAPDSVYFGGYRSINNEIRSDSSLDRMGFVDRLRTSPLYGCSERERRYDVVPPLYQRVLSALIVEDEIEESEDTGFGRMRSSIHDSRFLIGADCKPLDKISLSEPMFGTQIPKTNNAHIVFSCNGNANYDRSHNAQDHYGNGEVLQRDDGYVHSEVEVLVRLSRCDYVLQSLQANNCGVSSFECQYEQMCVEEKLVLELQSVGLYLEAVPALNDNEDEVMNEEIVQLEKKLHEQMRKKKSCLDTLYEAVQEGKKIGRSHGKNVVFNYLNDKFYCFLRDPEQIAMDKLVELAYKKLLATKRSFASKHGIAKVSKQVALAFAKRTLARCRKFEMDSRASCFSDPALRDIIFAAPPRFDDTEMLACAGQIPANDGSLVDAFDQAFAKKGPISNRAKRKELLLDDVGGAVFRASSAMGISDGAKGKRSERDPPKTGRLSMGCYNKGESKAKSNKPKKTAQLPTGDKFSLSESGNSSGSKRKDVRFISSGGLPPPASSSVVKESSEFGNLLPNDIDGIDDLGVDSEIGEPQDLNSWFNFDVDGIQDNDLVGLEIPMDDLAELNMF</sequence>
<reference evidence="3" key="1">
    <citation type="journal article" date="2019" name="Curr. Biol.">
        <title>Genome Sequence of Striga asiatica Provides Insight into the Evolution of Plant Parasitism.</title>
        <authorList>
            <person name="Yoshida S."/>
            <person name="Kim S."/>
            <person name="Wafula E.K."/>
            <person name="Tanskanen J."/>
            <person name="Kim Y.M."/>
            <person name="Honaas L."/>
            <person name="Yang Z."/>
            <person name="Spallek T."/>
            <person name="Conn C.E."/>
            <person name="Ichihashi Y."/>
            <person name="Cheong K."/>
            <person name="Cui S."/>
            <person name="Der J.P."/>
            <person name="Gundlach H."/>
            <person name="Jiao Y."/>
            <person name="Hori C."/>
            <person name="Ishida J.K."/>
            <person name="Kasahara H."/>
            <person name="Kiba T."/>
            <person name="Kim M.S."/>
            <person name="Koo N."/>
            <person name="Laohavisit A."/>
            <person name="Lee Y.H."/>
            <person name="Lumba S."/>
            <person name="McCourt P."/>
            <person name="Mortimer J.C."/>
            <person name="Mutuku J.M."/>
            <person name="Nomura T."/>
            <person name="Sasaki-Sekimoto Y."/>
            <person name="Seto Y."/>
            <person name="Wang Y."/>
            <person name="Wakatake T."/>
            <person name="Sakakibara H."/>
            <person name="Demura T."/>
            <person name="Yamaguchi S."/>
            <person name="Yoneyama K."/>
            <person name="Manabe R.I."/>
            <person name="Nelson D.C."/>
            <person name="Schulman A.H."/>
            <person name="Timko M.P."/>
            <person name="dePamphilis C.W."/>
            <person name="Choi D."/>
            <person name="Shirasu K."/>
        </authorList>
    </citation>
    <scope>NUCLEOTIDE SEQUENCE [LARGE SCALE GENOMIC DNA]</scope>
    <source>
        <strain evidence="3">cv. UVA1</strain>
    </source>
</reference>
<feature type="compositionally biased region" description="Basic and acidic residues" evidence="1">
    <location>
        <begin position="348"/>
        <end position="357"/>
    </location>
</feature>
<keyword evidence="3" id="KW-1185">Reference proteome</keyword>
<feature type="compositionally biased region" description="Low complexity" evidence="1">
    <location>
        <begin position="318"/>
        <end position="344"/>
    </location>
</feature>
<evidence type="ECO:0000313" key="3">
    <source>
        <dbReference type="Proteomes" id="UP000325081"/>
    </source>
</evidence>
<dbReference type="OrthoDB" id="1915143at2759"/>
<proteinExistence type="predicted"/>
<feature type="compositionally biased region" description="Basic and acidic residues" evidence="1">
    <location>
        <begin position="585"/>
        <end position="595"/>
    </location>
</feature>
<feature type="region of interest" description="Disordered" evidence="1">
    <location>
        <begin position="1172"/>
        <end position="1251"/>
    </location>
</feature>
<feature type="region of interest" description="Disordered" evidence="1">
    <location>
        <begin position="252"/>
        <end position="417"/>
    </location>
</feature>
<feature type="compositionally biased region" description="Polar residues" evidence="1">
    <location>
        <begin position="454"/>
        <end position="465"/>
    </location>
</feature>
<feature type="compositionally biased region" description="Basic and acidic residues" evidence="1">
    <location>
        <begin position="1175"/>
        <end position="1186"/>
    </location>
</feature>
<feature type="region of interest" description="Disordered" evidence="1">
    <location>
        <begin position="1"/>
        <end position="37"/>
    </location>
</feature>
<feature type="compositionally biased region" description="Low complexity" evidence="1">
    <location>
        <begin position="604"/>
        <end position="613"/>
    </location>
</feature>
<accession>A0A5A7P800</accession>
<dbReference type="EMBL" id="BKCP01003335">
    <property type="protein sequence ID" value="GER28900.1"/>
    <property type="molecule type" value="Genomic_DNA"/>
</dbReference>
<name>A0A5A7P800_STRAF</name>